<dbReference type="InterPro" id="IPR049551">
    <property type="entry name" value="PKS_DH_C"/>
</dbReference>
<keyword evidence="11" id="KW-1185">Reference proteome</keyword>
<dbReference type="SMART" id="SM00823">
    <property type="entry name" value="PKS_PP"/>
    <property type="match status" value="1"/>
</dbReference>
<dbReference type="GO" id="GO:0004315">
    <property type="term" value="F:3-oxoacyl-[acyl-carrier-protein] synthase activity"/>
    <property type="evidence" value="ECO:0007669"/>
    <property type="project" value="InterPro"/>
</dbReference>
<dbReference type="SMART" id="SM00825">
    <property type="entry name" value="PKS_KS"/>
    <property type="match status" value="1"/>
</dbReference>
<dbReference type="Pfam" id="PF14765">
    <property type="entry name" value="PS-DH"/>
    <property type="match status" value="1"/>
</dbReference>
<feature type="compositionally biased region" description="Basic and acidic residues" evidence="6">
    <location>
        <begin position="760"/>
        <end position="773"/>
    </location>
</feature>
<dbReference type="Proteomes" id="UP000242444">
    <property type="component" value="Unassembled WGS sequence"/>
</dbReference>
<dbReference type="InterPro" id="IPR036291">
    <property type="entry name" value="NAD(P)-bd_dom_sf"/>
</dbReference>
<evidence type="ECO:0000313" key="11">
    <source>
        <dbReference type="Proteomes" id="UP000242444"/>
    </source>
</evidence>
<dbReference type="InterPro" id="IPR006162">
    <property type="entry name" value="Ppantetheine_attach_site"/>
</dbReference>
<feature type="domain" description="Carrier" evidence="7">
    <location>
        <begin position="788"/>
        <end position="863"/>
    </location>
</feature>
<dbReference type="Gene3D" id="3.30.70.3290">
    <property type="match status" value="1"/>
</dbReference>
<feature type="region of interest" description="C-terminal hotdog fold" evidence="5">
    <location>
        <begin position="190"/>
        <end position="325"/>
    </location>
</feature>
<dbReference type="Pfam" id="PF00109">
    <property type="entry name" value="ketoacyl-synt"/>
    <property type="match status" value="1"/>
</dbReference>
<evidence type="ECO:0000259" key="9">
    <source>
        <dbReference type="PROSITE" id="PS52019"/>
    </source>
</evidence>
<dbReference type="PANTHER" id="PTHR43775:SF51">
    <property type="entry name" value="INACTIVE PHENOLPHTHIOCEROL SYNTHESIS POLYKETIDE SYNTHASE TYPE I PKS1-RELATED"/>
    <property type="match status" value="1"/>
</dbReference>
<dbReference type="InterPro" id="IPR042104">
    <property type="entry name" value="PKS_dehydratase_sf"/>
</dbReference>
<dbReference type="Pfam" id="PF21089">
    <property type="entry name" value="PKS_DH_N"/>
    <property type="match status" value="1"/>
</dbReference>
<dbReference type="AlphaFoldDB" id="A0A263CUT6"/>
<gene>
    <name evidence="10" type="ORF">CFN78_28260</name>
</gene>
<dbReference type="Pfam" id="PF00550">
    <property type="entry name" value="PP-binding"/>
    <property type="match status" value="1"/>
</dbReference>
<dbReference type="InterPro" id="IPR009081">
    <property type="entry name" value="PP-bd_ACP"/>
</dbReference>
<evidence type="ECO:0000256" key="2">
    <source>
        <dbReference type="ARBA" id="ARBA00022553"/>
    </source>
</evidence>
<feature type="non-terminal residue" evidence="10">
    <location>
        <position position="1167"/>
    </location>
</feature>
<dbReference type="InterPro" id="IPR049552">
    <property type="entry name" value="PKS_DH_N"/>
</dbReference>
<dbReference type="SMART" id="SM01294">
    <property type="entry name" value="PKS_PP_betabranch"/>
    <property type="match status" value="1"/>
</dbReference>
<dbReference type="FunFam" id="1.10.1200.10:FF:000007">
    <property type="entry name" value="Probable polyketide synthase pks17"/>
    <property type="match status" value="1"/>
</dbReference>
<dbReference type="GO" id="GO:0004312">
    <property type="term" value="F:fatty acid synthase activity"/>
    <property type="evidence" value="ECO:0007669"/>
    <property type="project" value="TreeGrafter"/>
</dbReference>
<dbReference type="EMBL" id="NKYE01000035">
    <property type="protein sequence ID" value="OZM69880.1"/>
    <property type="molecule type" value="Genomic_DNA"/>
</dbReference>
<name>A0A263CUT6_9PSEU</name>
<feature type="region of interest" description="N-terminal hotdog fold" evidence="5">
    <location>
        <begin position="53"/>
        <end position="177"/>
    </location>
</feature>
<protein>
    <submittedName>
        <fullName evidence="10">Uncharacterized protein</fullName>
    </submittedName>
</protein>
<dbReference type="GO" id="GO:0006633">
    <property type="term" value="P:fatty acid biosynthetic process"/>
    <property type="evidence" value="ECO:0007669"/>
    <property type="project" value="InterPro"/>
</dbReference>
<dbReference type="SMART" id="SM00822">
    <property type="entry name" value="PKS_KR"/>
    <property type="match status" value="1"/>
</dbReference>
<feature type="domain" description="PKS/mFAS DH" evidence="9">
    <location>
        <begin position="53"/>
        <end position="325"/>
    </location>
</feature>
<evidence type="ECO:0000256" key="6">
    <source>
        <dbReference type="SAM" id="MobiDB-lite"/>
    </source>
</evidence>
<dbReference type="InterPro" id="IPR020807">
    <property type="entry name" value="PKS_DH"/>
</dbReference>
<reference evidence="10 11" key="1">
    <citation type="submission" date="2017-07" db="EMBL/GenBank/DDBJ databases">
        <title>Amycolatopsis antarcticus sp. nov., isolated from the surface of an Antarcticus brown macroalga.</title>
        <authorList>
            <person name="Wang J."/>
            <person name="Leiva S."/>
            <person name="Huang J."/>
            <person name="Huang Y."/>
        </authorList>
    </citation>
    <scope>NUCLEOTIDE SEQUENCE [LARGE SCALE GENOMIC DNA]</scope>
    <source>
        <strain evidence="10 11">AU-G6</strain>
    </source>
</reference>
<feature type="active site" description="Proton acceptor; for dehydratase activity" evidence="5">
    <location>
        <position position="85"/>
    </location>
</feature>
<dbReference type="Pfam" id="PF08659">
    <property type="entry name" value="KR"/>
    <property type="match status" value="1"/>
</dbReference>
<evidence type="ECO:0000259" key="8">
    <source>
        <dbReference type="PROSITE" id="PS52004"/>
    </source>
</evidence>
<evidence type="ECO:0000313" key="10">
    <source>
        <dbReference type="EMBL" id="OZM69880.1"/>
    </source>
</evidence>
<dbReference type="InterPro" id="IPR018201">
    <property type="entry name" value="Ketoacyl_synth_AS"/>
</dbReference>
<evidence type="ECO:0000259" key="7">
    <source>
        <dbReference type="PROSITE" id="PS50075"/>
    </source>
</evidence>
<dbReference type="CDD" id="cd00833">
    <property type="entry name" value="PKS"/>
    <property type="match status" value="1"/>
</dbReference>
<dbReference type="PROSITE" id="PS00012">
    <property type="entry name" value="PHOSPHOPANTETHEINE"/>
    <property type="match status" value="1"/>
</dbReference>
<dbReference type="PANTHER" id="PTHR43775">
    <property type="entry name" value="FATTY ACID SYNTHASE"/>
    <property type="match status" value="1"/>
</dbReference>
<dbReference type="Gene3D" id="1.10.1200.10">
    <property type="entry name" value="ACP-like"/>
    <property type="match status" value="1"/>
</dbReference>
<feature type="region of interest" description="Disordered" evidence="6">
    <location>
        <begin position="377"/>
        <end position="401"/>
    </location>
</feature>
<dbReference type="SUPFAM" id="SSF51735">
    <property type="entry name" value="NAD(P)-binding Rossmann-fold domains"/>
    <property type="match status" value="2"/>
</dbReference>
<dbReference type="Pfam" id="PF22953">
    <property type="entry name" value="SpnB_Rossmann"/>
    <property type="match status" value="1"/>
</dbReference>
<dbReference type="PROSITE" id="PS00606">
    <property type="entry name" value="KS3_1"/>
    <property type="match status" value="1"/>
</dbReference>
<feature type="active site" description="Proton donor; for dehydratase activity" evidence="5">
    <location>
        <position position="251"/>
    </location>
</feature>
<dbReference type="InterPro" id="IPR020806">
    <property type="entry name" value="PKS_PP-bd"/>
</dbReference>
<organism evidence="10 11">
    <name type="scientific">Amycolatopsis antarctica</name>
    <dbReference type="NCBI Taxonomy" id="1854586"/>
    <lineage>
        <taxon>Bacteria</taxon>
        <taxon>Bacillati</taxon>
        <taxon>Actinomycetota</taxon>
        <taxon>Actinomycetes</taxon>
        <taxon>Pseudonocardiales</taxon>
        <taxon>Pseudonocardiaceae</taxon>
        <taxon>Amycolatopsis</taxon>
    </lineage>
</organism>
<dbReference type="SUPFAM" id="SSF53901">
    <property type="entry name" value="Thiolase-like"/>
    <property type="match status" value="1"/>
</dbReference>
<evidence type="ECO:0000256" key="5">
    <source>
        <dbReference type="PROSITE-ProRule" id="PRU01363"/>
    </source>
</evidence>
<dbReference type="InterPro" id="IPR049900">
    <property type="entry name" value="PKS_mFAS_DH"/>
</dbReference>
<dbReference type="SMART" id="SM00826">
    <property type="entry name" value="PKS_DH"/>
    <property type="match status" value="1"/>
</dbReference>
<proteinExistence type="predicted"/>
<keyword evidence="4" id="KW-0677">Repeat</keyword>
<accession>A0A263CUT6</accession>
<dbReference type="InterPro" id="IPR055123">
    <property type="entry name" value="SpnB-like_Rossmann"/>
</dbReference>
<dbReference type="PROSITE" id="PS50075">
    <property type="entry name" value="CARRIER"/>
    <property type="match status" value="1"/>
</dbReference>
<keyword evidence="2" id="KW-0597">Phosphoprotein</keyword>
<feature type="domain" description="Ketosynthase family 3 (KS3)" evidence="8">
    <location>
        <begin position="888"/>
        <end position="1167"/>
    </location>
</feature>
<feature type="compositionally biased region" description="Basic and acidic residues" evidence="6">
    <location>
        <begin position="392"/>
        <end position="401"/>
    </location>
</feature>
<dbReference type="GO" id="GO:0031177">
    <property type="term" value="F:phosphopantetheine binding"/>
    <property type="evidence" value="ECO:0007669"/>
    <property type="project" value="InterPro"/>
</dbReference>
<dbReference type="InterPro" id="IPR050091">
    <property type="entry name" value="PKS_NRPS_Biosynth_Enz"/>
</dbReference>
<dbReference type="InterPro" id="IPR016039">
    <property type="entry name" value="Thiolase-like"/>
</dbReference>
<dbReference type="PROSITE" id="PS52004">
    <property type="entry name" value="KS3_2"/>
    <property type="match status" value="1"/>
</dbReference>
<dbReference type="Gene3D" id="3.40.47.10">
    <property type="match status" value="1"/>
</dbReference>
<dbReference type="PROSITE" id="PS52019">
    <property type="entry name" value="PKS_MFAS_DH"/>
    <property type="match status" value="1"/>
</dbReference>
<dbReference type="CDD" id="cd08956">
    <property type="entry name" value="KR_3_FAS_SDR_x"/>
    <property type="match status" value="1"/>
</dbReference>
<evidence type="ECO:0000256" key="3">
    <source>
        <dbReference type="ARBA" id="ARBA00022679"/>
    </source>
</evidence>
<comment type="caution">
    <text evidence="10">The sequence shown here is derived from an EMBL/GenBank/DDBJ whole genome shotgun (WGS) entry which is preliminary data.</text>
</comment>
<sequence length="1167" mass="120999">MSGVDIDWSALLDGTGTGELTDLPTYPFEHERYWLSGAPAGDAAGLGLEAAGHPLLGATVALADSTGVLLTGRISTGTHPWLADHVVGGQVVAPGTALLELAVRAGDEVGCDRVTELTMVAPLMLPPHGTVRVQVSVEPPRSDGRRAVVVHSRPDAAPDEPWTEHAVGVLDVAETPAPPDWTETWPPAGAEPVDLDGLYDSFAERGLDYGPAFRGIRAVWRLGDEVLAEVALPEEIRTDAAAFGLHPALLDAAVQSPAATESNAGRLPFSWRGVTLHAGGASVLRVRVAPAGPDAVSVRAMDPTGAPVITVDELAVRALPTDLGGTPARDTLFDLSWPPVRPGEPVAELAVLGGPELVAALRERGLRVTEVDPDDLAEASGPTLAPLFGIDNRNEDRTDDPPARAHRLAAAALELVQRWAARSQPGVLTFLTRGAIDGHDLAAAAVWGLVRSAQTEHPGRFSLLDLDPADPDPAPAALSAALTTDEPQLALRGGRLLAARLVRAGAATTTGAAAWDPDGTVLVTGATGGLGRELVRHLVAEHGVRRLLLASRRGPAAEGVERLGAELDADIRVVACDVADPAAVAELVGSVPAEHPLTAVVHLAGALDDGVVESLTPERLAVPLAAKAGGAWNLHQAVADLPLAGFVLFSSFAGVFGGPGQGGYAAANAFLDGLAHHRARLGLPAVSLAWGAWAAETGMSATRTRAGHVGLPPLSTEQGLRLFDTAVADGRPTLTPVALNLAVLRAHGASSPLLRGLGRTPDRRSASHQSTDDLAARLATLPTDDRARTVRELVRAAVVTVLGHPSTTPVDPARNFQEMGFDSLTAVELRNRLTAETGLTLPATLVFDHPTTGSLAEHLLAELTGRTDADARRAALAATPVARASVVDEPVAIVGMACRYPGGVRSPEDLWRLVSDGVDAITEFPTDRGWDLGRVYDPDPANPGTSYTRHGGFLDDAGEFDAGLFRMSPREATATDAQQRLLLQTAWEAVERARIDPISLRGGDTGVYMGVMYNDYSGLLDPAGYEGLRGNGSAPSVASGRVAYALGLEGPTMTVDTACSSSLVSLHLAVQALRSGECSLALAGGVTVMSTPGVFVEFSRQRGMSPDGRSRSYSDAADGVGWSEGVGVVVVERLSDAVANGHEVLAVVRGSAVNSDGASNGLTAPSG</sequence>
<dbReference type="SUPFAM" id="SSF47336">
    <property type="entry name" value="ACP-like"/>
    <property type="match status" value="1"/>
</dbReference>
<dbReference type="InterPro" id="IPR057326">
    <property type="entry name" value="KR_dom"/>
</dbReference>
<dbReference type="InterPro" id="IPR020841">
    <property type="entry name" value="PKS_Beta-ketoAc_synthase_dom"/>
</dbReference>
<dbReference type="InterPro" id="IPR013968">
    <property type="entry name" value="PKS_KR"/>
</dbReference>
<dbReference type="InParanoid" id="A0A263CUT6"/>
<keyword evidence="3" id="KW-0808">Transferase</keyword>
<feature type="region of interest" description="Disordered" evidence="6">
    <location>
        <begin position="754"/>
        <end position="773"/>
    </location>
</feature>
<evidence type="ECO:0000256" key="4">
    <source>
        <dbReference type="ARBA" id="ARBA00022737"/>
    </source>
</evidence>
<dbReference type="InterPro" id="IPR036736">
    <property type="entry name" value="ACP-like_sf"/>
</dbReference>
<dbReference type="Gene3D" id="3.40.50.720">
    <property type="entry name" value="NAD(P)-binding Rossmann-like Domain"/>
    <property type="match status" value="1"/>
</dbReference>
<dbReference type="InterPro" id="IPR014030">
    <property type="entry name" value="Ketoacyl_synth_N"/>
</dbReference>
<dbReference type="Gene3D" id="3.10.129.110">
    <property type="entry name" value="Polyketide synthase dehydratase"/>
    <property type="match status" value="1"/>
</dbReference>
<evidence type="ECO:0000256" key="1">
    <source>
        <dbReference type="ARBA" id="ARBA00022450"/>
    </source>
</evidence>
<keyword evidence="1" id="KW-0596">Phosphopantetheine</keyword>